<feature type="region of interest" description="Disordered" evidence="1">
    <location>
        <begin position="285"/>
        <end position="350"/>
    </location>
</feature>
<feature type="compositionally biased region" description="Basic and acidic residues" evidence="1">
    <location>
        <begin position="336"/>
        <end position="349"/>
    </location>
</feature>
<dbReference type="STRING" id="2074.BG845_02401"/>
<evidence type="ECO:0000313" key="2">
    <source>
        <dbReference type="EMBL" id="OSY41059.1"/>
    </source>
</evidence>
<gene>
    <name evidence="2" type="ORF">BG845_02401</name>
</gene>
<keyword evidence="3" id="KW-1185">Reference proteome</keyword>
<evidence type="ECO:0000256" key="1">
    <source>
        <dbReference type="SAM" id="MobiDB-lite"/>
    </source>
</evidence>
<reference evidence="2 3" key="1">
    <citation type="submission" date="2016-09" db="EMBL/GenBank/DDBJ databases">
        <title>Pseudonocardia autotrophica DSM535, a candidate organism with high potential of specific P450 cytochromes.</title>
        <authorList>
            <person name="Grumaz C."/>
            <person name="Vainshtein Y."/>
            <person name="Kirstahler P."/>
            <person name="Sohn K."/>
        </authorList>
    </citation>
    <scope>NUCLEOTIDE SEQUENCE [LARGE SCALE GENOMIC DNA]</scope>
    <source>
        <strain evidence="2 3">DSM 535</strain>
    </source>
</reference>
<feature type="compositionally biased region" description="Basic and acidic residues" evidence="1">
    <location>
        <begin position="311"/>
        <end position="328"/>
    </location>
</feature>
<proteinExistence type="predicted"/>
<evidence type="ECO:0000313" key="3">
    <source>
        <dbReference type="Proteomes" id="UP000194360"/>
    </source>
</evidence>
<accession>A0A1Y2N1J0</accession>
<dbReference type="RefSeq" id="WP_085912652.1">
    <property type="nucleotide sequence ID" value="NZ_AP018920.1"/>
</dbReference>
<sequence length="373" mass="37667">MHVRTSGPGAVPAADVLGLLAGPATAPAAAAAAAADRSDPLRRWAAGVAFGGLGYYAAAAAILEPLSGSPEAGPDLRAHAIVTRASHLRQLGGHGAAAALDGRALRTVVAGTELLGAEPVGTELVGPELVGRESVCLARDVPDPWGLGAGAAVADALTGLAADALGRFDTRTAGGLLARAAPWCGGHGHRSRVRHDWVVAETALVAGDPAAALEAAGRALSGARLLGSARHVLKSRLVRAVAAGVAGEDPAEVLAELDAVAAAAWESGLLPLHRPALLAGDDLAVRTGLRPPSGPGDGPSAGAGRTRTGHRTADRAMPDGLRPADARARHAGASRFDTRSRQTDAEGRRSAVLRTVSVLYTRSDRPGRDLLRE</sequence>
<protein>
    <submittedName>
        <fullName evidence="2">Uncharacterized protein</fullName>
    </submittedName>
</protein>
<dbReference type="OrthoDB" id="4377297at2"/>
<organism evidence="2 3">
    <name type="scientific">Pseudonocardia autotrophica</name>
    <name type="common">Amycolata autotrophica</name>
    <name type="synonym">Nocardia autotrophica</name>
    <dbReference type="NCBI Taxonomy" id="2074"/>
    <lineage>
        <taxon>Bacteria</taxon>
        <taxon>Bacillati</taxon>
        <taxon>Actinomycetota</taxon>
        <taxon>Actinomycetes</taxon>
        <taxon>Pseudonocardiales</taxon>
        <taxon>Pseudonocardiaceae</taxon>
        <taxon>Pseudonocardia</taxon>
    </lineage>
</organism>
<name>A0A1Y2N1J0_PSEAH</name>
<dbReference type="EMBL" id="MIGB01000010">
    <property type="protein sequence ID" value="OSY41059.1"/>
    <property type="molecule type" value="Genomic_DNA"/>
</dbReference>
<comment type="caution">
    <text evidence="2">The sequence shown here is derived from an EMBL/GenBank/DDBJ whole genome shotgun (WGS) entry which is preliminary data.</text>
</comment>
<dbReference type="AlphaFoldDB" id="A0A1Y2N1J0"/>
<dbReference type="Proteomes" id="UP000194360">
    <property type="component" value="Unassembled WGS sequence"/>
</dbReference>